<organism evidence="6 7">
    <name type="scientific">Azorhizophilus paspali</name>
    <name type="common">Azotobacter paspali</name>
    <dbReference type="NCBI Taxonomy" id="69963"/>
    <lineage>
        <taxon>Bacteria</taxon>
        <taxon>Pseudomonadati</taxon>
        <taxon>Pseudomonadota</taxon>
        <taxon>Gammaproteobacteria</taxon>
        <taxon>Pseudomonadales</taxon>
        <taxon>Pseudomonadaceae</taxon>
        <taxon>Azorhizophilus</taxon>
    </lineage>
</organism>
<dbReference type="CDD" id="cd06171">
    <property type="entry name" value="Sigma70_r4"/>
    <property type="match status" value="1"/>
</dbReference>
<dbReference type="InterPro" id="IPR014284">
    <property type="entry name" value="RNA_pol_sigma-70_dom"/>
</dbReference>
<keyword evidence="6" id="KW-0808">Transferase</keyword>
<evidence type="ECO:0000259" key="5">
    <source>
        <dbReference type="Pfam" id="PF08281"/>
    </source>
</evidence>
<dbReference type="InterPro" id="IPR039425">
    <property type="entry name" value="RNA_pol_sigma-70-like"/>
</dbReference>
<dbReference type="PANTHER" id="PTHR43133">
    <property type="entry name" value="RNA POLYMERASE ECF-TYPE SIGMA FACTO"/>
    <property type="match status" value="1"/>
</dbReference>
<dbReference type="EC" id="2.7.7.6" evidence="6"/>
<reference evidence="6 7" key="1">
    <citation type="submission" date="2024-09" db="EMBL/GenBank/DDBJ databases">
        <authorList>
            <person name="Sun Q."/>
            <person name="Mori K."/>
        </authorList>
    </citation>
    <scope>NUCLEOTIDE SEQUENCE [LARGE SCALE GENOMIC DNA]</scope>
    <source>
        <strain evidence="6 7">NCAIM B.01794</strain>
    </source>
</reference>
<dbReference type="NCBIfam" id="TIGR02937">
    <property type="entry name" value="sigma70-ECF"/>
    <property type="match status" value="1"/>
</dbReference>
<evidence type="ECO:0000256" key="2">
    <source>
        <dbReference type="ARBA" id="ARBA00023015"/>
    </source>
</evidence>
<dbReference type="InterPro" id="IPR013249">
    <property type="entry name" value="RNA_pol_sigma70_r4_t2"/>
</dbReference>
<dbReference type="Gene3D" id="1.10.10.10">
    <property type="entry name" value="Winged helix-like DNA-binding domain superfamily/Winged helix DNA-binding domain"/>
    <property type="match status" value="1"/>
</dbReference>
<dbReference type="RefSeq" id="WP_376945532.1">
    <property type="nucleotide sequence ID" value="NZ_CP171449.1"/>
</dbReference>
<dbReference type="SUPFAM" id="SSF88946">
    <property type="entry name" value="Sigma2 domain of RNA polymerase sigma factors"/>
    <property type="match status" value="1"/>
</dbReference>
<evidence type="ECO:0000256" key="1">
    <source>
        <dbReference type="ARBA" id="ARBA00010641"/>
    </source>
</evidence>
<accession>A0ABV6SNT5</accession>
<keyword evidence="7" id="KW-1185">Reference proteome</keyword>
<dbReference type="InterPro" id="IPR036388">
    <property type="entry name" value="WH-like_DNA-bd_sf"/>
</dbReference>
<dbReference type="Proteomes" id="UP001589891">
    <property type="component" value="Unassembled WGS sequence"/>
</dbReference>
<proteinExistence type="inferred from homology"/>
<keyword evidence="4" id="KW-0804">Transcription</keyword>
<evidence type="ECO:0000313" key="7">
    <source>
        <dbReference type="Proteomes" id="UP001589891"/>
    </source>
</evidence>
<name>A0ABV6SNT5_AZOPA</name>
<evidence type="ECO:0000256" key="4">
    <source>
        <dbReference type="ARBA" id="ARBA00023163"/>
    </source>
</evidence>
<dbReference type="Pfam" id="PF08281">
    <property type="entry name" value="Sigma70_r4_2"/>
    <property type="match status" value="1"/>
</dbReference>
<protein>
    <submittedName>
        <fullName evidence="6">RNA polymerase factor sigma-70</fullName>
        <ecNumber evidence="6">2.7.7.6</ecNumber>
    </submittedName>
</protein>
<sequence>MQSFIDHRVTLVNNAANIIGCRSPAEDVVQDTFLRQESVPPAVAVSMKTYLNCIFRIVRNLVNGHHRKQIVEQRYSGNEEKALSVAQQDDVSPESLQPRQERLERITEALSQLPERTRYAFEMHRAHGKQQKEIARELGVSPPQVNIMIRDALVHCRKALEAEHNA</sequence>
<dbReference type="NCBIfam" id="NF005448">
    <property type="entry name" value="PRK07037.1"/>
    <property type="match status" value="1"/>
</dbReference>
<gene>
    <name evidence="6" type="ORF">ACFFGX_10325</name>
</gene>
<evidence type="ECO:0000256" key="3">
    <source>
        <dbReference type="ARBA" id="ARBA00023082"/>
    </source>
</evidence>
<feature type="domain" description="RNA polymerase sigma factor 70 region 4 type 2" evidence="5">
    <location>
        <begin position="104"/>
        <end position="156"/>
    </location>
</feature>
<comment type="similarity">
    <text evidence="1">Belongs to the sigma-70 factor family. ECF subfamily.</text>
</comment>
<dbReference type="PANTHER" id="PTHR43133:SF63">
    <property type="entry name" value="RNA POLYMERASE SIGMA FACTOR FECI-RELATED"/>
    <property type="match status" value="1"/>
</dbReference>
<dbReference type="InterPro" id="IPR013324">
    <property type="entry name" value="RNA_pol_sigma_r3/r4-like"/>
</dbReference>
<dbReference type="EMBL" id="JBHLSS010000063">
    <property type="protein sequence ID" value="MFC0709950.1"/>
    <property type="molecule type" value="Genomic_DNA"/>
</dbReference>
<dbReference type="GO" id="GO:0003899">
    <property type="term" value="F:DNA-directed RNA polymerase activity"/>
    <property type="evidence" value="ECO:0007669"/>
    <property type="project" value="UniProtKB-EC"/>
</dbReference>
<comment type="caution">
    <text evidence="6">The sequence shown here is derived from an EMBL/GenBank/DDBJ whole genome shotgun (WGS) entry which is preliminary data.</text>
</comment>
<evidence type="ECO:0000313" key="6">
    <source>
        <dbReference type="EMBL" id="MFC0709950.1"/>
    </source>
</evidence>
<dbReference type="InterPro" id="IPR013325">
    <property type="entry name" value="RNA_pol_sigma_r2"/>
</dbReference>
<keyword evidence="2" id="KW-0805">Transcription regulation</keyword>
<keyword evidence="6" id="KW-0548">Nucleotidyltransferase</keyword>
<keyword evidence="3" id="KW-0731">Sigma factor</keyword>
<dbReference type="SUPFAM" id="SSF88659">
    <property type="entry name" value="Sigma3 and sigma4 domains of RNA polymerase sigma factors"/>
    <property type="match status" value="1"/>
</dbReference>